<dbReference type="STRING" id="743788.S8EDG6"/>
<dbReference type="InParanoid" id="S8EDG6"/>
<dbReference type="Proteomes" id="UP000015241">
    <property type="component" value="Unassembled WGS sequence"/>
</dbReference>
<dbReference type="eggNOG" id="ENOG502SNVI">
    <property type="taxonomic scope" value="Eukaryota"/>
</dbReference>
<dbReference type="HOGENOM" id="CLU_581452_0_0_1"/>
<gene>
    <name evidence="2" type="ORF">FOMPIDRAFT_1047399</name>
</gene>
<keyword evidence="1" id="KW-0812">Transmembrane</keyword>
<proteinExistence type="predicted"/>
<evidence type="ECO:0000313" key="3">
    <source>
        <dbReference type="Proteomes" id="UP000015241"/>
    </source>
</evidence>
<keyword evidence="1" id="KW-1133">Transmembrane helix</keyword>
<dbReference type="EMBL" id="KE504132">
    <property type="protein sequence ID" value="EPT03037.1"/>
    <property type="molecule type" value="Genomic_DNA"/>
</dbReference>
<protein>
    <submittedName>
        <fullName evidence="2">Uncharacterized protein</fullName>
    </submittedName>
</protein>
<sequence>MLIPTTLGMPVVVNASTFAWDNFGNPWDIAAQLIPYLVGGNGISTTGLFRGTIYDIIGSNGSIGEVTVNATTANVTCGTVANKGSSGSEACSPLSLINATYEDYNLTMCYEPLGLGNEKIGDEYKEVIHAFTMYDYLPNSTHIPFGRHAIFFVATTVIDRLGAQGTVVQDATLQGVTIVGCTLSWVQSTANLNGLNGSQQYLPALFMVLATQAKTTKSTRYALLPSEPEAVGTQASLPDGNVTWTVMEQYLMTKLGNGTNFHDTITLADLEMALSEMTAAVYWAVAHALTYSLQCGFIIVNECQAQSTRPMSRLSISITAAVIGLIASLALSLSAVLLTNGGSGNRKGASAMDSLDVLQATWLVGQNPAVLHRMLEIREPSLRHLREAGFNFIELDWVSIRK</sequence>
<accession>S8EDG6</accession>
<dbReference type="OrthoDB" id="2803850at2759"/>
<name>S8EDG6_FOMSC</name>
<reference evidence="2 3" key="1">
    <citation type="journal article" date="2012" name="Science">
        <title>The Paleozoic origin of enzymatic lignin decomposition reconstructed from 31 fungal genomes.</title>
        <authorList>
            <person name="Floudas D."/>
            <person name="Binder M."/>
            <person name="Riley R."/>
            <person name="Barry K."/>
            <person name="Blanchette R.A."/>
            <person name="Henrissat B."/>
            <person name="Martinez A.T."/>
            <person name="Otillar R."/>
            <person name="Spatafora J.W."/>
            <person name="Yadav J.S."/>
            <person name="Aerts A."/>
            <person name="Benoit I."/>
            <person name="Boyd A."/>
            <person name="Carlson A."/>
            <person name="Copeland A."/>
            <person name="Coutinho P.M."/>
            <person name="de Vries R.P."/>
            <person name="Ferreira P."/>
            <person name="Findley K."/>
            <person name="Foster B."/>
            <person name="Gaskell J."/>
            <person name="Glotzer D."/>
            <person name="Gorecki P."/>
            <person name="Heitman J."/>
            <person name="Hesse C."/>
            <person name="Hori C."/>
            <person name="Igarashi K."/>
            <person name="Jurgens J.A."/>
            <person name="Kallen N."/>
            <person name="Kersten P."/>
            <person name="Kohler A."/>
            <person name="Kuees U."/>
            <person name="Kumar T.K.A."/>
            <person name="Kuo A."/>
            <person name="LaButti K."/>
            <person name="Larrondo L.F."/>
            <person name="Lindquist E."/>
            <person name="Ling A."/>
            <person name="Lombard V."/>
            <person name="Lucas S."/>
            <person name="Lundell T."/>
            <person name="Martin R."/>
            <person name="McLaughlin D.J."/>
            <person name="Morgenstern I."/>
            <person name="Morin E."/>
            <person name="Murat C."/>
            <person name="Nagy L.G."/>
            <person name="Nolan M."/>
            <person name="Ohm R.A."/>
            <person name="Patyshakuliyeva A."/>
            <person name="Rokas A."/>
            <person name="Ruiz-Duenas F.J."/>
            <person name="Sabat G."/>
            <person name="Salamov A."/>
            <person name="Samejima M."/>
            <person name="Schmutz J."/>
            <person name="Slot J.C."/>
            <person name="St John F."/>
            <person name="Stenlid J."/>
            <person name="Sun H."/>
            <person name="Sun S."/>
            <person name="Syed K."/>
            <person name="Tsang A."/>
            <person name="Wiebenga A."/>
            <person name="Young D."/>
            <person name="Pisabarro A."/>
            <person name="Eastwood D.C."/>
            <person name="Martin F."/>
            <person name="Cullen D."/>
            <person name="Grigoriev I.V."/>
            <person name="Hibbett D.S."/>
        </authorList>
    </citation>
    <scope>NUCLEOTIDE SEQUENCE</scope>
    <source>
        <strain evidence="3">FP-58527</strain>
    </source>
</reference>
<feature type="transmembrane region" description="Helical" evidence="1">
    <location>
        <begin position="314"/>
        <end position="338"/>
    </location>
</feature>
<organism evidence="2 3">
    <name type="scientific">Fomitopsis schrenkii</name>
    <name type="common">Brown rot fungus</name>
    <dbReference type="NCBI Taxonomy" id="2126942"/>
    <lineage>
        <taxon>Eukaryota</taxon>
        <taxon>Fungi</taxon>
        <taxon>Dikarya</taxon>
        <taxon>Basidiomycota</taxon>
        <taxon>Agaricomycotina</taxon>
        <taxon>Agaricomycetes</taxon>
        <taxon>Polyporales</taxon>
        <taxon>Fomitopsis</taxon>
    </lineage>
</organism>
<evidence type="ECO:0000313" key="2">
    <source>
        <dbReference type="EMBL" id="EPT03037.1"/>
    </source>
</evidence>
<evidence type="ECO:0000256" key="1">
    <source>
        <dbReference type="SAM" id="Phobius"/>
    </source>
</evidence>
<dbReference type="AlphaFoldDB" id="S8EDG6"/>
<keyword evidence="3" id="KW-1185">Reference proteome</keyword>
<keyword evidence="1" id="KW-0472">Membrane</keyword>